<dbReference type="Proteomes" id="UP001501237">
    <property type="component" value="Unassembled WGS sequence"/>
</dbReference>
<evidence type="ECO:0000256" key="1">
    <source>
        <dbReference type="SAM" id="MobiDB-lite"/>
    </source>
</evidence>
<evidence type="ECO:0000313" key="2">
    <source>
        <dbReference type="EMBL" id="GAA3214870.1"/>
    </source>
</evidence>
<protein>
    <submittedName>
        <fullName evidence="2">Uncharacterized protein</fullName>
    </submittedName>
</protein>
<keyword evidence="3" id="KW-1185">Reference proteome</keyword>
<dbReference type="EMBL" id="BAAAUV010000008">
    <property type="protein sequence ID" value="GAA3214870.1"/>
    <property type="molecule type" value="Genomic_DNA"/>
</dbReference>
<sequence>MDALVSVNAPGGAPRSESPARGRPPVPAGIGIGGIGGDGQWKVKVAESTGVVAGHRKLPEIFEAENGPPV</sequence>
<feature type="region of interest" description="Disordered" evidence="1">
    <location>
        <begin position="1"/>
        <end position="34"/>
    </location>
</feature>
<evidence type="ECO:0000313" key="3">
    <source>
        <dbReference type="Proteomes" id="UP001501237"/>
    </source>
</evidence>
<name>A0ABP6QCW7_9ACTN</name>
<reference evidence="3" key="1">
    <citation type="journal article" date="2019" name="Int. J. Syst. Evol. Microbiol.">
        <title>The Global Catalogue of Microorganisms (GCM) 10K type strain sequencing project: providing services to taxonomists for standard genome sequencing and annotation.</title>
        <authorList>
            <consortium name="The Broad Institute Genomics Platform"/>
            <consortium name="The Broad Institute Genome Sequencing Center for Infectious Disease"/>
            <person name="Wu L."/>
            <person name="Ma J."/>
        </authorList>
    </citation>
    <scope>NUCLEOTIDE SEQUENCE [LARGE SCALE GENOMIC DNA]</scope>
    <source>
        <strain evidence="3">JCM 9377</strain>
    </source>
</reference>
<proteinExistence type="predicted"/>
<organism evidence="2 3">
    <name type="scientific">Actinocorallia longicatena</name>
    <dbReference type="NCBI Taxonomy" id="111803"/>
    <lineage>
        <taxon>Bacteria</taxon>
        <taxon>Bacillati</taxon>
        <taxon>Actinomycetota</taxon>
        <taxon>Actinomycetes</taxon>
        <taxon>Streptosporangiales</taxon>
        <taxon>Thermomonosporaceae</taxon>
        <taxon>Actinocorallia</taxon>
    </lineage>
</organism>
<gene>
    <name evidence="2" type="ORF">GCM10010468_35900</name>
</gene>
<accession>A0ABP6QCW7</accession>
<comment type="caution">
    <text evidence="2">The sequence shown here is derived from an EMBL/GenBank/DDBJ whole genome shotgun (WGS) entry which is preliminary data.</text>
</comment>